<protein>
    <submittedName>
        <fullName evidence="9">NADH-quinone oxidoreductase subunit M</fullName>
    </submittedName>
</protein>
<evidence type="ECO:0000256" key="2">
    <source>
        <dbReference type="ARBA" id="ARBA00009025"/>
    </source>
</evidence>
<evidence type="ECO:0000256" key="4">
    <source>
        <dbReference type="ARBA" id="ARBA00022989"/>
    </source>
</evidence>
<evidence type="ECO:0000256" key="1">
    <source>
        <dbReference type="ARBA" id="ARBA00004651"/>
    </source>
</evidence>
<feature type="transmembrane region" description="Helical" evidence="7">
    <location>
        <begin position="266"/>
        <end position="284"/>
    </location>
</feature>
<feature type="domain" description="NADH:quinone oxidoreductase/Mrp antiporter transmembrane" evidence="8">
    <location>
        <begin position="135"/>
        <end position="431"/>
    </location>
</feature>
<accession>A0A9X7VZI0</accession>
<feature type="transmembrane region" description="Helical" evidence="7">
    <location>
        <begin position="172"/>
        <end position="193"/>
    </location>
</feature>
<organism evidence="9 10">
    <name type="scientific">Alicyclobacillus mengziensis</name>
    <dbReference type="NCBI Taxonomy" id="2931921"/>
    <lineage>
        <taxon>Bacteria</taxon>
        <taxon>Bacillati</taxon>
        <taxon>Bacillota</taxon>
        <taxon>Bacilli</taxon>
        <taxon>Bacillales</taxon>
        <taxon>Alicyclobacillaceae</taxon>
        <taxon>Alicyclobacillus</taxon>
    </lineage>
</organism>
<feature type="transmembrane region" description="Helical" evidence="7">
    <location>
        <begin position="393"/>
        <end position="415"/>
    </location>
</feature>
<name>A0A9X7VZI0_9BACL</name>
<evidence type="ECO:0000313" key="9">
    <source>
        <dbReference type="EMBL" id="QSO47579.1"/>
    </source>
</evidence>
<evidence type="ECO:0000256" key="6">
    <source>
        <dbReference type="RuleBase" id="RU000320"/>
    </source>
</evidence>
<feature type="transmembrane region" description="Helical" evidence="7">
    <location>
        <begin position="296"/>
        <end position="317"/>
    </location>
</feature>
<dbReference type="InterPro" id="IPR001750">
    <property type="entry name" value="ND/Mrp_TM"/>
</dbReference>
<comment type="similarity">
    <text evidence="2">Belongs to the complex I subunit 4 family.</text>
</comment>
<gene>
    <name evidence="9" type="ORF">JZ786_00470</name>
</gene>
<dbReference type="NCBIfam" id="TIGR01972">
    <property type="entry name" value="NDH_I_M"/>
    <property type="match status" value="1"/>
</dbReference>
<feature type="transmembrane region" description="Helical" evidence="7">
    <location>
        <begin position="32"/>
        <end position="51"/>
    </location>
</feature>
<feature type="transmembrane region" description="Helical" evidence="7">
    <location>
        <begin position="232"/>
        <end position="254"/>
    </location>
</feature>
<keyword evidence="5 7" id="KW-0472">Membrane</keyword>
<proteinExistence type="inferred from homology"/>
<dbReference type="GO" id="GO:0048039">
    <property type="term" value="F:ubiquinone binding"/>
    <property type="evidence" value="ECO:0007669"/>
    <property type="project" value="TreeGrafter"/>
</dbReference>
<evidence type="ECO:0000256" key="3">
    <source>
        <dbReference type="ARBA" id="ARBA00022692"/>
    </source>
</evidence>
<keyword evidence="3 6" id="KW-0812">Transmembrane</keyword>
<feature type="transmembrane region" description="Helical" evidence="7">
    <location>
        <begin position="89"/>
        <end position="106"/>
    </location>
</feature>
<keyword evidence="10" id="KW-1185">Reference proteome</keyword>
<feature type="transmembrane region" description="Helical" evidence="7">
    <location>
        <begin position="118"/>
        <end position="136"/>
    </location>
</feature>
<evidence type="ECO:0000259" key="8">
    <source>
        <dbReference type="Pfam" id="PF00361"/>
    </source>
</evidence>
<feature type="transmembrane region" description="Helical" evidence="7">
    <location>
        <begin position="324"/>
        <end position="345"/>
    </location>
</feature>
<sequence length="509" mass="53681">MSLSFWVVVAPLIAAVLLLILPKMGGGSSRSLSIVGTLVSLVLAVIMWLSYPAGQSGFEFIGHIHWFTLPALWQASNVSVGLSFGVDGLSLPLIAMTAFISVLAMAGAKRDIDRPRLYYFWLSMVTAGLMGVFAALDLFTFLVALEVTLFASFFLIQLFGLPGSPRAAIKFLIYRGFATVAMLVALVGIAYGLTGAYSSSGASSTMTFSIPQMLNLAHHAGSGLFPAAWQGGLLLVLLLGVFIEEAFVPFHTWLPTTHEFADTPTNMVVGGLLTKTGAYVLLRFGVGMLPGQIQHYGMLIAVFGVINILYGAFAAWAQKDWRRLIAFGGISHMGLVLLGIASFSAAGLQGAMFMIVSSGLLTALLFFLTGAIEDRTKTVSFKDLGGLSKAMPMISGFLLVAALGSLGLPLTSGFISEIQAFIGGFTSYPAVSFVGLGGLILSAVYLLYAIQKTTFGGAAKLAEGLSDATAREYLPTVILTALVLLIGIYPNLIGHLFNLSVQGLLGIGG</sequence>
<dbReference type="PRINTS" id="PR01437">
    <property type="entry name" value="NUOXDRDTASE4"/>
</dbReference>
<reference evidence="9 10" key="1">
    <citation type="submission" date="2021-02" db="EMBL/GenBank/DDBJ databases">
        <title>Alicyclobacillus curvatus sp. nov. and Alicyclobacillus mengziensis sp. nov., two acidophilic bacteria isolated from acid mine drainage.</title>
        <authorList>
            <person name="Huang Y."/>
        </authorList>
    </citation>
    <scope>NUCLEOTIDE SEQUENCE [LARGE SCALE GENOMIC DNA]</scope>
    <source>
        <strain evidence="9 10">S30H14</strain>
    </source>
</reference>
<dbReference type="Pfam" id="PF00361">
    <property type="entry name" value="Proton_antipo_M"/>
    <property type="match status" value="1"/>
</dbReference>
<feature type="transmembrane region" description="Helical" evidence="7">
    <location>
        <begin position="6"/>
        <end position="25"/>
    </location>
</feature>
<dbReference type="AlphaFoldDB" id="A0A9X7VZI0"/>
<evidence type="ECO:0000256" key="7">
    <source>
        <dbReference type="SAM" id="Phobius"/>
    </source>
</evidence>
<feature type="transmembrane region" description="Helical" evidence="7">
    <location>
        <begin position="427"/>
        <end position="450"/>
    </location>
</feature>
<dbReference type="EMBL" id="CP071182">
    <property type="protein sequence ID" value="QSO47579.1"/>
    <property type="molecule type" value="Genomic_DNA"/>
</dbReference>
<keyword evidence="4 7" id="KW-1133">Transmembrane helix</keyword>
<evidence type="ECO:0000313" key="10">
    <source>
        <dbReference type="Proteomes" id="UP000663505"/>
    </source>
</evidence>
<dbReference type="GO" id="GO:0008137">
    <property type="term" value="F:NADH dehydrogenase (ubiquinone) activity"/>
    <property type="evidence" value="ECO:0007669"/>
    <property type="project" value="InterPro"/>
</dbReference>
<feature type="transmembrane region" description="Helical" evidence="7">
    <location>
        <begin position="142"/>
        <end position="160"/>
    </location>
</feature>
<feature type="transmembrane region" description="Helical" evidence="7">
    <location>
        <begin position="351"/>
        <end position="372"/>
    </location>
</feature>
<dbReference type="GO" id="GO:0015990">
    <property type="term" value="P:electron transport coupled proton transport"/>
    <property type="evidence" value="ECO:0007669"/>
    <property type="project" value="TreeGrafter"/>
</dbReference>
<comment type="subcellular location">
    <subcellularLocation>
        <location evidence="1">Cell membrane</location>
        <topology evidence="1">Multi-pass membrane protein</topology>
    </subcellularLocation>
    <subcellularLocation>
        <location evidence="6">Membrane</location>
        <topology evidence="6">Multi-pass membrane protein</topology>
    </subcellularLocation>
</comment>
<dbReference type="GO" id="GO:0005886">
    <property type="term" value="C:plasma membrane"/>
    <property type="evidence" value="ECO:0007669"/>
    <property type="project" value="UniProtKB-SubCell"/>
</dbReference>
<evidence type="ECO:0000256" key="5">
    <source>
        <dbReference type="ARBA" id="ARBA00023136"/>
    </source>
</evidence>
<dbReference type="GO" id="GO:0042773">
    <property type="term" value="P:ATP synthesis coupled electron transport"/>
    <property type="evidence" value="ECO:0007669"/>
    <property type="project" value="InterPro"/>
</dbReference>
<dbReference type="InterPro" id="IPR003918">
    <property type="entry name" value="NADH_UbQ_OxRdtase"/>
</dbReference>
<dbReference type="GO" id="GO:0003954">
    <property type="term" value="F:NADH dehydrogenase activity"/>
    <property type="evidence" value="ECO:0007669"/>
    <property type="project" value="TreeGrafter"/>
</dbReference>
<dbReference type="KEGG" id="afx:JZ786_00470"/>
<dbReference type="PANTHER" id="PTHR43507:SF1">
    <property type="entry name" value="NADH-UBIQUINONE OXIDOREDUCTASE CHAIN 4"/>
    <property type="match status" value="1"/>
</dbReference>
<feature type="transmembrane region" description="Helical" evidence="7">
    <location>
        <begin position="470"/>
        <end position="489"/>
    </location>
</feature>
<dbReference type="RefSeq" id="WP_206656923.1">
    <property type="nucleotide sequence ID" value="NZ_CP071182.1"/>
</dbReference>
<dbReference type="Proteomes" id="UP000663505">
    <property type="component" value="Chromosome"/>
</dbReference>
<dbReference type="InterPro" id="IPR010227">
    <property type="entry name" value="NADH_Q_OxRdtase_chainM/4"/>
</dbReference>
<dbReference type="PANTHER" id="PTHR43507">
    <property type="entry name" value="NADH-UBIQUINONE OXIDOREDUCTASE CHAIN 4"/>
    <property type="match status" value="1"/>
</dbReference>